<feature type="compositionally biased region" description="Acidic residues" evidence="2">
    <location>
        <begin position="1170"/>
        <end position="1183"/>
    </location>
</feature>
<evidence type="ECO:0000259" key="4">
    <source>
        <dbReference type="Pfam" id="PF25358"/>
    </source>
</evidence>
<sequence>MELFMRNVPKDLNEDNLKKVLTPFMDRLGIVDWTCEKRRGISCSCVIFLVPNDGAKFLELHGKIPAPPSIFQSVPPIPRSQGPLGSQRPPRQRDIPRLRLLQCNVYVEQSSKAVNKQTLSYLQRERLARTKRPAAQEPQPSAINCTILEVACGKIVYSGFHQDEPTFAYQSGINIRGHGRFGRRYFTTTLGSDSRMDIPYEIIVTAIKGRNTLTLVLCGSPRFFITSSLNEKTQNKWIRVASFPSWPNHEKYAPHCLVYQLSMAPSPDEHDTISSLRSRQLFEVSLKGLAVDRHPTPFVDDYSTSIKAFEARLQSLEVARVVPFPILFLVQTTVWNNYLHPAIALQMLELIKYAGKELPHGVKGQFPLSIETFRQVIHKIPYPGPHTDAAAFNPENIMKQATELEAEKRNNDPLRTSVYGPSIPPKQAWVFKAVVTPTTITLQGPEAESKNRVLRLFPNHGDYFLRVSFMDENGQDLTYSPNISNDVVYERYRRILKEGIPIAGRRYSFLGFSHSSLRSHSTWFMAPFLDENLQRQDYDSILKKLGDFSEIRIAAKCAARIGQAFSETPYAVDLIKANIMSRRVPDVKTADGSRVFSDGVGAISREAMEELWKILPQRSAAPTCFQIRWGGVKGMLALDPTIPGKMIHTRDSMTKFPSDDRRELGICDVAVRPLRLYLNRQLIKILEDMRTNPYWFKAQQEKALRLLRGVTATAANTSTFIRYQSVGRPLGLSSFISRLHAMGIDYRRDDFLRSVVEHVVLRELRLLKHKARIPVDQGVALYGIMDETGWLGEDEVYITFDKTYARRGWRIKTAPADGPVIVTRSPALHPGDIQVANMRTPPPGHPLLEEANCIVFSQKGTRDLPSQLSGGDLDGDLYQVIWDREAMPEKIHMPADYPRAEPVELDRSVKSGDMADFFIDFMRTDILGLIATRHQILADDREEGTEDPDCIKLAEMHSTAVDFSKTGIPVNPQEMPQGQRIRPDFLAPAPPVKMYEHGQVAHIEDEDGDKDEDDDGMGPTKYKYYMSEKILGRLYRGVDEQKIWNEDINKAVDKRGPSVWDLLMTRVENGIKACGIDLDYESNAKQAWMIRSLYEDSMEGLMSQFSGDARSRLSEVETFCGSLLNKRGSQTRRQRDLSIKLLEETDRLTRWIVSLMRHSDKPSRDRGDYDGDDNDFDDDDEEGGVNLHDAKDEVETNGEKGGAAGKVTEDDSSKREKAVQLCWACLVVGCVKEGGTYHRGNGDMRSFRVVAAACLLRELTLLQAKAQDANVGGGGYVGVSGTSRFGGQTGLAMRPEQV</sequence>
<feature type="region of interest" description="Disordered" evidence="2">
    <location>
        <begin position="71"/>
        <end position="91"/>
    </location>
</feature>
<dbReference type="STRING" id="1330021.A0A367LP91"/>
<dbReference type="InterPro" id="IPR057503">
    <property type="entry name" value="PH_RdRP"/>
</dbReference>
<keyword evidence="6" id="KW-1185">Reference proteome</keyword>
<feature type="region of interest" description="Disordered" evidence="2">
    <location>
        <begin position="1160"/>
        <end position="1211"/>
    </location>
</feature>
<feature type="domain" description="RDRP core" evidence="3">
    <location>
        <begin position="435"/>
        <end position="1038"/>
    </location>
</feature>
<evidence type="ECO:0000256" key="1">
    <source>
        <dbReference type="RuleBase" id="RU363098"/>
    </source>
</evidence>
<keyword evidence="1" id="KW-0694">RNA-binding</keyword>
<dbReference type="GO" id="GO:0031380">
    <property type="term" value="C:nuclear RNA-directed RNA polymerase complex"/>
    <property type="evidence" value="ECO:0007669"/>
    <property type="project" value="TreeGrafter"/>
</dbReference>
<dbReference type="Proteomes" id="UP000253664">
    <property type="component" value="Unassembled WGS sequence"/>
</dbReference>
<evidence type="ECO:0000313" key="6">
    <source>
        <dbReference type="Proteomes" id="UP000253664"/>
    </source>
</evidence>
<dbReference type="InterPro" id="IPR007855">
    <property type="entry name" value="RDRP"/>
</dbReference>
<organism evidence="5 6">
    <name type="scientific">Ophiocordyceps polyrhachis-furcata BCC 54312</name>
    <dbReference type="NCBI Taxonomy" id="1330021"/>
    <lineage>
        <taxon>Eukaryota</taxon>
        <taxon>Fungi</taxon>
        <taxon>Dikarya</taxon>
        <taxon>Ascomycota</taxon>
        <taxon>Pezizomycotina</taxon>
        <taxon>Sordariomycetes</taxon>
        <taxon>Hypocreomycetidae</taxon>
        <taxon>Hypocreales</taxon>
        <taxon>Ophiocordycipitaceae</taxon>
        <taxon>Ophiocordyceps</taxon>
    </lineage>
</organism>
<evidence type="ECO:0000256" key="2">
    <source>
        <dbReference type="SAM" id="MobiDB-lite"/>
    </source>
</evidence>
<dbReference type="GO" id="GO:0003968">
    <property type="term" value="F:RNA-directed RNA polymerase activity"/>
    <property type="evidence" value="ECO:0007669"/>
    <property type="project" value="UniProtKB-KW"/>
</dbReference>
<dbReference type="Pfam" id="PF25358">
    <property type="entry name" value="PH_fung_RdRP"/>
    <property type="match status" value="1"/>
</dbReference>
<keyword evidence="1" id="KW-0808">Transferase</keyword>
<accession>A0A367LP91</accession>
<dbReference type="EMBL" id="LKCN02000001">
    <property type="protein sequence ID" value="RCI16265.1"/>
    <property type="molecule type" value="Genomic_DNA"/>
</dbReference>
<evidence type="ECO:0000313" key="5">
    <source>
        <dbReference type="EMBL" id="RCI16265.1"/>
    </source>
</evidence>
<keyword evidence="1" id="KW-0696">RNA-directed RNA polymerase</keyword>
<dbReference type="OrthoDB" id="6513042at2759"/>
<dbReference type="PANTHER" id="PTHR23079">
    <property type="entry name" value="RNA-DEPENDENT RNA POLYMERASE"/>
    <property type="match status" value="1"/>
</dbReference>
<feature type="compositionally biased region" description="Basic and acidic residues" evidence="2">
    <location>
        <begin position="1160"/>
        <end position="1169"/>
    </location>
</feature>
<proteinExistence type="inferred from homology"/>
<gene>
    <name evidence="5" type="ORF">L249_3184</name>
</gene>
<dbReference type="EC" id="2.7.7.48" evidence="1"/>
<reference evidence="5 6" key="1">
    <citation type="journal article" date="2015" name="BMC Genomics">
        <title>Insights from the genome of Ophiocordyceps polyrhachis-furcata to pathogenicity and host specificity in insect fungi.</title>
        <authorList>
            <person name="Wichadakul D."/>
            <person name="Kobmoo N."/>
            <person name="Ingsriswang S."/>
            <person name="Tangphatsornruang S."/>
            <person name="Chantasingh D."/>
            <person name="Luangsa-ard J.J."/>
            <person name="Eurwilaichitr L."/>
        </authorList>
    </citation>
    <scope>NUCLEOTIDE SEQUENCE [LARGE SCALE GENOMIC DNA]</scope>
    <source>
        <strain evidence="5 6">BCC 54312</strain>
    </source>
</reference>
<name>A0A367LP91_9HYPO</name>
<dbReference type="PANTHER" id="PTHR23079:SF17">
    <property type="entry name" value="RNA-DEPENDENT RNA POLYMERASE"/>
    <property type="match status" value="1"/>
</dbReference>
<protein>
    <recommendedName>
        <fullName evidence="1">RNA-dependent RNA polymerase</fullName>
        <ecNumber evidence="1">2.7.7.48</ecNumber>
    </recommendedName>
</protein>
<comment type="similarity">
    <text evidence="1">Belongs to the RdRP family.</text>
</comment>
<dbReference type="InterPro" id="IPR057596">
    <property type="entry name" value="RDRP_core"/>
</dbReference>
<keyword evidence="1" id="KW-0548">Nucleotidyltransferase</keyword>
<dbReference type="Pfam" id="PF05183">
    <property type="entry name" value="RdRP"/>
    <property type="match status" value="1"/>
</dbReference>
<evidence type="ECO:0000259" key="3">
    <source>
        <dbReference type="Pfam" id="PF05183"/>
    </source>
</evidence>
<dbReference type="GO" id="GO:0030422">
    <property type="term" value="P:siRNA processing"/>
    <property type="evidence" value="ECO:0007669"/>
    <property type="project" value="TreeGrafter"/>
</dbReference>
<feature type="compositionally biased region" description="Basic and acidic residues" evidence="2">
    <location>
        <begin position="1188"/>
        <end position="1198"/>
    </location>
</feature>
<feature type="domain" description="RdRP-like PH" evidence="4">
    <location>
        <begin position="146"/>
        <end position="278"/>
    </location>
</feature>
<comment type="catalytic activity">
    <reaction evidence="1">
        <text>RNA(n) + a ribonucleoside 5'-triphosphate = RNA(n+1) + diphosphate</text>
        <dbReference type="Rhea" id="RHEA:21248"/>
        <dbReference type="Rhea" id="RHEA-COMP:14527"/>
        <dbReference type="Rhea" id="RHEA-COMP:17342"/>
        <dbReference type="ChEBI" id="CHEBI:33019"/>
        <dbReference type="ChEBI" id="CHEBI:61557"/>
        <dbReference type="ChEBI" id="CHEBI:140395"/>
        <dbReference type="EC" id="2.7.7.48"/>
    </reaction>
</comment>
<comment type="caution">
    <text evidence="5">The sequence shown here is derived from an EMBL/GenBank/DDBJ whole genome shotgun (WGS) entry which is preliminary data.</text>
</comment>
<dbReference type="GO" id="GO:0003723">
    <property type="term" value="F:RNA binding"/>
    <property type="evidence" value="ECO:0007669"/>
    <property type="project" value="UniProtKB-KW"/>
</dbReference>